<dbReference type="PROSITE" id="PS00012">
    <property type="entry name" value="PHOSPHOPANTETHEINE"/>
    <property type="match status" value="3"/>
</dbReference>
<dbReference type="UniPathway" id="UPA00011"/>
<dbReference type="InterPro" id="IPR009081">
    <property type="entry name" value="PP-bd_ACP"/>
</dbReference>
<dbReference type="FunFam" id="3.40.50.980:FF:000001">
    <property type="entry name" value="Non-ribosomal peptide synthetase"/>
    <property type="match status" value="2"/>
</dbReference>
<comment type="caution">
    <text evidence="6">The sequence shown here is derived from an EMBL/GenBank/DDBJ whole genome shotgun (WGS) entry which is preliminary data.</text>
</comment>
<dbReference type="GO" id="GO:0043041">
    <property type="term" value="P:amino acid activation for nonribosomal peptide biosynthetic process"/>
    <property type="evidence" value="ECO:0007669"/>
    <property type="project" value="TreeGrafter"/>
</dbReference>
<dbReference type="Pfam" id="PF00501">
    <property type="entry name" value="AMP-binding"/>
    <property type="match status" value="3"/>
</dbReference>
<dbReference type="InterPro" id="IPR001031">
    <property type="entry name" value="Thioesterase"/>
</dbReference>
<dbReference type="InterPro" id="IPR000873">
    <property type="entry name" value="AMP-dep_synth/lig_dom"/>
</dbReference>
<dbReference type="SUPFAM" id="SSF53474">
    <property type="entry name" value="alpha/beta-Hydrolases"/>
    <property type="match status" value="1"/>
</dbReference>
<name>L7L5N1_9ACTN</name>
<evidence type="ECO:0000313" key="7">
    <source>
        <dbReference type="Proteomes" id="UP000053405"/>
    </source>
</evidence>
<dbReference type="SUPFAM" id="SSF47336">
    <property type="entry name" value="ACP-like"/>
    <property type="match status" value="3"/>
</dbReference>
<feature type="domain" description="Carrier" evidence="5">
    <location>
        <begin position="3137"/>
        <end position="3212"/>
    </location>
</feature>
<dbReference type="InterPro" id="IPR029058">
    <property type="entry name" value="AB_hydrolase_fold"/>
</dbReference>
<dbReference type="GO" id="GO:0044550">
    <property type="term" value="P:secondary metabolite biosynthetic process"/>
    <property type="evidence" value="ECO:0007669"/>
    <property type="project" value="TreeGrafter"/>
</dbReference>
<protein>
    <submittedName>
        <fullName evidence="6">Putative non-ribosomal peptide synthetase</fullName>
    </submittedName>
</protein>
<dbReference type="InterPro" id="IPR006162">
    <property type="entry name" value="Ppantetheine_attach_site"/>
</dbReference>
<dbReference type="InterPro" id="IPR010071">
    <property type="entry name" value="AA_adenyl_dom"/>
</dbReference>
<dbReference type="Proteomes" id="UP000053405">
    <property type="component" value="Unassembled WGS sequence"/>
</dbReference>
<feature type="compositionally biased region" description="Basic and acidic residues" evidence="4">
    <location>
        <begin position="3492"/>
        <end position="3505"/>
    </location>
</feature>
<dbReference type="Gene3D" id="3.30.559.10">
    <property type="entry name" value="Chloramphenicol acetyltransferase-like domain"/>
    <property type="match status" value="3"/>
</dbReference>
<dbReference type="Gene3D" id="3.40.50.980">
    <property type="match status" value="4"/>
</dbReference>
<dbReference type="FunFam" id="3.40.50.980:FF:000002">
    <property type="entry name" value="Enterobactin synthetase component F"/>
    <property type="match status" value="1"/>
</dbReference>
<organism evidence="6 7">
    <name type="scientific">Gordonia hirsuta DSM 44140 = NBRC 16056</name>
    <dbReference type="NCBI Taxonomy" id="1121927"/>
    <lineage>
        <taxon>Bacteria</taxon>
        <taxon>Bacillati</taxon>
        <taxon>Actinomycetota</taxon>
        <taxon>Actinomycetes</taxon>
        <taxon>Mycobacteriales</taxon>
        <taxon>Gordoniaceae</taxon>
        <taxon>Gordonia</taxon>
    </lineage>
</organism>
<dbReference type="Gene3D" id="3.40.50.12780">
    <property type="entry name" value="N-terminal domain of ligase-like"/>
    <property type="match status" value="1"/>
</dbReference>
<dbReference type="EMBL" id="BANT01000006">
    <property type="protein sequence ID" value="GAC56445.1"/>
    <property type="molecule type" value="Genomic_DNA"/>
</dbReference>
<dbReference type="GO" id="GO:0005737">
    <property type="term" value="C:cytoplasm"/>
    <property type="evidence" value="ECO:0007669"/>
    <property type="project" value="TreeGrafter"/>
</dbReference>
<dbReference type="Gene3D" id="3.40.50.1820">
    <property type="entry name" value="alpha/beta hydrolase"/>
    <property type="match status" value="1"/>
</dbReference>
<dbReference type="InterPro" id="IPR025110">
    <property type="entry name" value="AMP-bd_C"/>
</dbReference>
<dbReference type="Gene3D" id="1.10.1200.10">
    <property type="entry name" value="ACP-like"/>
    <property type="match status" value="2"/>
</dbReference>
<dbReference type="Pfam" id="PF00550">
    <property type="entry name" value="PP-binding"/>
    <property type="match status" value="3"/>
</dbReference>
<dbReference type="FunFam" id="1.10.1200.10:FF:000005">
    <property type="entry name" value="Nonribosomal peptide synthetase 1"/>
    <property type="match status" value="1"/>
</dbReference>
<dbReference type="Pfam" id="PF13193">
    <property type="entry name" value="AMP-binding_C"/>
    <property type="match status" value="3"/>
</dbReference>
<dbReference type="InterPro" id="IPR020845">
    <property type="entry name" value="AMP-binding_CS"/>
</dbReference>
<dbReference type="InterPro" id="IPR023213">
    <property type="entry name" value="CAT-like_dom_sf"/>
</dbReference>
<dbReference type="InterPro" id="IPR045851">
    <property type="entry name" value="AMP-bd_C_sf"/>
</dbReference>
<evidence type="ECO:0000313" key="6">
    <source>
        <dbReference type="EMBL" id="GAC56445.1"/>
    </source>
</evidence>
<dbReference type="InterPro" id="IPR001242">
    <property type="entry name" value="Condensation_dom"/>
</dbReference>
<feature type="domain" description="Carrier" evidence="5">
    <location>
        <begin position="515"/>
        <end position="589"/>
    </location>
</feature>
<dbReference type="SUPFAM" id="SSF52777">
    <property type="entry name" value="CoA-dependent acyltransferases"/>
    <property type="match status" value="6"/>
</dbReference>
<dbReference type="PROSITE" id="PS50075">
    <property type="entry name" value="CARRIER"/>
    <property type="match status" value="3"/>
</dbReference>
<dbReference type="InterPro" id="IPR020806">
    <property type="entry name" value="PKS_PP-bd"/>
</dbReference>
<dbReference type="PANTHER" id="PTHR45527:SF1">
    <property type="entry name" value="FATTY ACID SYNTHASE"/>
    <property type="match status" value="1"/>
</dbReference>
<dbReference type="Pfam" id="PF00975">
    <property type="entry name" value="Thioesterase"/>
    <property type="match status" value="1"/>
</dbReference>
<dbReference type="Gene3D" id="3.30.300.30">
    <property type="match status" value="3"/>
</dbReference>
<dbReference type="NCBIfam" id="NF003417">
    <property type="entry name" value="PRK04813.1"/>
    <property type="match status" value="3"/>
</dbReference>
<dbReference type="InterPro" id="IPR036736">
    <property type="entry name" value="ACP-like_sf"/>
</dbReference>
<dbReference type="eggNOG" id="COG1020">
    <property type="taxonomic scope" value="Bacteria"/>
</dbReference>
<dbReference type="STRING" id="1121927.GOHSU_06_00570"/>
<accession>L7L5N1</accession>
<dbReference type="CDD" id="cd19540">
    <property type="entry name" value="LCL_NRPS-like"/>
    <property type="match status" value="1"/>
</dbReference>
<feature type="region of interest" description="Disordered" evidence="4">
    <location>
        <begin position="3485"/>
        <end position="3505"/>
    </location>
</feature>
<dbReference type="FunFam" id="3.40.50.12780:FF:000012">
    <property type="entry name" value="Non-ribosomal peptide synthetase"/>
    <property type="match status" value="1"/>
</dbReference>
<gene>
    <name evidence="6" type="ORF">GOHSU_06_00570</name>
</gene>
<dbReference type="CDD" id="cd05930">
    <property type="entry name" value="A_NRPS"/>
    <property type="match status" value="2"/>
</dbReference>
<dbReference type="GO" id="GO:0003824">
    <property type="term" value="F:catalytic activity"/>
    <property type="evidence" value="ECO:0007669"/>
    <property type="project" value="InterPro"/>
</dbReference>
<dbReference type="PANTHER" id="PTHR45527">
    <property type="entry name" value="NONRIBOSOMAL PEPTIDE SYNTHETASE"/>
    <property type="match status" value="1"/>
</dbReference>
<dbReference type="GO" id="GO:0031177">
    <property type="term" value="F:phosphopantetheine binding"/>
    <property type="evidence" value="ECO:0007669"/>
    <property type="project" value="InterPro"/>
</dbReference>
<dbReference type="InterPro" id="IPR042099">
    <property type="entry name" value="ANL_N_sf"/>
</dbReference>
<evidence type="ECO:0000256" key="3">
    <source>
        <dbReference type="ARBA" id="ARBA00022553"/>
    </source>
</evidence>
<evidence type="ECO:0000256" key="2">
    <source>
        <dbReference type="ARBA" id="ARBA00022450"/>
    </source>
</evidence>
<dbReference type="Pfam" id="PF00668">
    <property type="entry name" value="Condensation"/>
    <property type="match status" value="3"/>
</dbReference>
<keyword evidence="2" id="KW-0596">Phosphopantetheine</keyword>
<dbReference type="CDD" id="cd17643">
    <property type="entry name" value="A_NRPS_Cytc1-like"/>
    <property type="match status" value="1"/>
</dbReference>
<dbReference type="NCBIfam" id="TIGR01733">
    <property type="entry name" value="AA-adenyl-dom"/>
    <property type="match status" value="3"/>
</dbReference>
<dbReference type="PROSITE" id="PS00455">
    <property type="entry name" value="AMP_BINDING"/>
    <property type="match status" value="3"/>
</dbReference>
<sequence length="3505" mass="371635">MAIGGSAEDGTLIDILSRRDLDGEHSALICGETEVSYDDFEARTNRIARALLGRGVRPDDIVAVGLERSVESVLAIWGIVKSGAAYLPIDPAYPDDRIAYMLEDSAVGIGITDASTRSRMGETDCAWLELESLEAEADSGAPIVDAERNGSVRLENLVYVIYTSGSTGRPKGVAIANSGMVDLVANLQKVTGSREDDPDTRVLHVGALSFDASILEMVWGISAGHTLVLAPHTDYAGAALDEVIEHGEVTDLIVTPSVLATLNPERAATVRNLVTGGEACPPELVQRWAARGRRLWNFYGPTEITIWATRARMTPRKPVTIGRAQGGFTARILDQRLHEVPDGVMGELYLSASGLARGYLERPDLSATSFVADPFGAPGARMYATGDMVRLVKGDLEFAGRADHQVKINGQRVELGEIEAVLADSPGVAQAVIIGREVEQGDRKHTQLVAYLVPRPGESIDPDAVAAEAANHLAAHMIPAQILVIDDIPLTPSGKLDRAALPEPEGGTRRPDYIAPKTDQERLLADIIGGLLGVERLGVTESFFALGGDSIMSIQVASAAKAAGVGITPREIFEHKTVRGIARAATSGAAALPILDDPDDGRGELALSPVMSWMTQAAPTPADFADFNQAQILFAPAEMSVEDLAELLAAVVEAHPMLSARLVREDKPAGLWFSLDKGKSLTTIVGDAVSDMLTPGGRWVLTAGEPFDAAASVGTFEVAADAGSDEFVAAVTAAHAADAARLDPATGRLVRATLVTGNDGARVVLTIHHLAVDTVSWPVILEDLVTGWAQVSADQPIALRGEVTSEQAWNNALAARVGEFAGELDYWLARSPQRPTDLGREFDPAATRYSETSSHLHELAPDLTSALLQRVPEAFGAQLTDVLLAALARAVRSWQRDQGIDDGAPVGVLSEGHGRYEEILAQGSDPRRADLARTVGWFTSIAPLSIDPSADPVHAVKAAKEERLSRPNQGIGFGLLRYGGNDELEARPLPSIAFNYLGGGGGADQPTATPAGEPIPLLPAGDAVFLPGAVSGGMAAMSPLVINAQTIRRADGPVIAADFRFPESVLSTADAEDIARRWSDELATIVAAVAVGDPGLSPSDVPGTGVTQDDLDLLAERFPGADVWPLTPLQRGLYFQSELAGDETVDVYLTQATLRLGGDVDLGRLRRATDDLLEHHRALRSAFVRVPSGAVVTVIVDGVRAGWREVDLGAADRETVEERIAGIEREEKLKPFALDASPLLRVVVVRYDGGLAVVITNHHLLFDGWSGPLVMADLLAIYGTGFTYTGRLSSPDTDFAAYVRRIGAADRAAGIAAWRPILDRIDEPTLLAPAAEASAETLPRDLVVPLGRELAEAIDQLAREQGVTISTILQFAWAVLLSRLTGNRTVAFAETVSGRPADLDGVETMVGLFINTLPVVVDVDPGAAASEVLRVLQGDKVAVLDHQHLGLPELTALTGLPVLFDTLTVYESYPVDTESLSTVDASAAGGLEIVGATASDATHYPLNLAGAPTADGLQLTLKYLPSAFSEDDVQTFGRALENILGAVAADPALKTVQIPLLAGADSDEGIVPADAPAAEELTLIEQFSRRTLDPQHPALICGDEVIDYAEFESRTNSVARSLLARGITPGQIVAVGLVRSIDSVVAICGILKAGAAYVPIDPNYPEDRVAFMISDSGVRIGVTDSDTRAQLGGDCEWIGLAELLDAADDPITDADRGRPVTLDDLAYLTYTSGTTGRPKAVGNTQRGTATLALGLSDLTRESVSDGDARILHVASPSFDAAFLEFAWSIVAGRTMVIAPADAYAGPALERVLDEGRVTSGFITPSVLATLDPGAGTALRVIAVGGEAVPLELVDRWASRPGLRVVDAYGPTETTALAIRGDLRPGERVVIGGMWRGFTGYVLDNGLNPVPQGMTGELYLSSPVSLARGYLGRSALTSSRFVADPFADRLGARMYATGDLVRVTGERAIDYVGRIDHQVKINGQRIELGEVEAVLAALPGVAEAVVVAVGTPARSLAGYVVGDGETVLDEVVLIAKAACRLPGYMVPASITVLESMPLTPVGKLDRAALPEPADATVGTAYVAPATEDERAVAEVFAEVLGVDRVGALDSFFELGGNSLSATRLAARATAALGREIGVRDVFTRHTVRELAATRSTSTSALAPITAVSPRPCRIPLSFAQQRMWFINQLAPGDATYNIPAVMRLTGDLDVNALRAAVVDVVERHEVLRTVFPESDGVPYQSIAPRGEVNDGIDWKLVDSQTELEVDVRTGFDVTSQWPFRVRLWPVAPGEYVLAVVAHHIAADGASVAPLVADLLTAYAARMADDEPQFVPLDVQFADYAIWQNAELGATDDPDSVIGRQLDYWRIQLEDSPDVLELPSDRQRPAVASGRGARHGFSIPADTVAAVESVARVHGATPFMVMHAALAVLLSRLASVDDVSVATPVAGRGHQVLDPLVGMFVNTLVLRTVVDDTETFGSFLDRVREIDLQAFAHADVPFESIVDAMSPVRSQAFAPLAQVILSFNNATVTERGGLGTLEITAVEAPEPPARVDLQFEIQPGSSDWLVSAIYATDLFDEVAIAALADRYVRLLADLVTDPLLPVGDVAVLSAAEVEVLAALPAPVTETVHAGYSLVDLFAGSSAAFSERMAVSTSERSLSYRELDARADAIAAGLWAQGVGPGDVTGVATARSVDLAAAILGVLKVGAAYLPLDLGNPVERLRFIVADAAVDVVLTDSSSAGHPLWESVGDAAVVDVDALIKANLGSSAPQIVVQADSRAYVIYTSGSTGLPKGVEVTHRDVVTLMDTAAADFDFRADDVWTMFHSYAFDFSVWELWGPLLSGARLVVVDRELARDPEAFVGLLADEGVTVLSQTPSAFYQLIDARLRTQAELGLRYVVFGGEALSFEQVRRWFDEFPEDSAELVNMYGITETTVHVTFRSLDRALVSAGDASLIGRPLASLAIHVLDERLHPVPDGVVGEMYVAGGQLAQGYLNRSGLTSSRFVADPFGAPGRRLYRTGDLARRVGGDIEYLGRGDAQVQLRGFRIEYGEVESGLLRAGGVAAAAARVYDDPVRGEQLVGYVVPEVGAVVNPAVVRAAAADFVPSYMVPDVVMVIDGLPLTANGKLDRDSLPLPTTVVVAEYVAPESDVEEGIAAAFADVLGVDRVSVRDSFFDVGGNSLSAVRLRARLQSEYGLDIELAWLFSNPTPRALAAQIVDRSSITGEVVIPLRSDGDGAPLFCVHPAGGLAWFYGGLVPFVTDRPIYGIQDPYVVTGEPQVLDAEQLAARYVSEIRQVQPHGPYHLLGWSIGGAIAHAMATHLEAEGESVAYLGIMDAAPVPEDVVDPLEVGPLEEESADDVGEADVTQTAADLLGGWRDLFGLGEEVTAATVDEVSAVVRDQIASMGLLDEDQVDRIVETFATSDQMLAGYRPQSFDGPIQLFVATADKGDPDALVRAWDGHVAHVETIMVDTHHLGMANAEALAVIGPEIDARLSAPETEPMKESETSREDHI</sequence>
<dbReference type="GO" id="GO:0008610">
    <property type="term" value="P:lipid biosynthetic process"/>
    <property type="evidence" value="ECO:0007669"/>
    <property type="project" value="UniProtKB-ARBA"/>
</dbReference>
<dbReference type="SMART" id="SM00823">
    <property type="entry name" value="PKS_PP"/>
    <property type="match status" value="3"/>
</dbReference>
<comment type="cofactor">
    <cofactor evidence="1">
        <name>pantetheine 4'-phosphate</name>
        <dbReference type="ChEBI" id="CHEBI:47942"/>
    </cofactor>
</comment>
<evidence type="ECO:0000256" key="4">
    <source>
        <dbReference type="SAM" id="MobiDB-lite"/>
    </source>
</evidence>
<keyword evidence="3" id="KW-0597">Phosphoprotein</keyword>
<proteinExistence type="predicted"/>
<dbReference type="Gene3D" id="2.30.38.10">
    <property type="entry name" value="Luciferase, Domain 3"/>
    <property type="match status" value="2"/>
</dbReference>
<dbReference type="SUPFAM" id="SSF56801">
    <property type="entry name" value="Acetyl-CoA synthetase-like"/>
    <property type="match status" value="3"/>
</dbReference>
<feature type="domain" description="Carrier" evidence="5">
    <location>
        <begin position="2078"/>
        <end position="2153"/>
    </location>
</feature>
<dbReference type="Gene3D" id="3.30.559.30">
    <property type="entry name" value="Nonribosomal peptide synthetase, condensation domain"/>
    <property type="match status" value="3"/>
</dbReference>
<evidence type="ECO:0000256" key="1">
    <source>
        <dbReference type="ARBA" id="ARBA00001957"/>
    </source>
</evidence>
<reference evidence="6 7" key="1">
    <citation type="submission" date="2012-12" db="EMBL/GenBank/DDBJ databases">
        <title>Whole genome shotgun sequence of Gordonia hirsuta NBRC 16056.</title>
        <authorList>
            <person name="Isaki-Nakamura S."/>
            <person name="Hosoyama A."/>
            <person name="Tsuchikane K."/>
            <person name="Katsumata H."/>
            <person name="Baba S."/>
            <person name="Yamazaki S."/>
            <person name="Fujita N."/>
        </authorList>
    </citation>
    <scope>NUCLEOTIDE SEQUENCE [LARGE SCALE GENOMIC DNA]</scope>
    <source>
        <strain evidence="6 7">NBRC 16056</strain>
    </source>
</reference>
<evidence type="ECO:0000259" key="5">
    <source>
        <dbReference type="PROSITE" id="PS50075"/>
    </source>
</evidence>
<keyword evidence="7" id="KW-1185">Reference proteome</keyword>